<protein>
    <recommendedName>
        <fullName evidence="7 8">Large ribosomal subunit protein bL31</fullName>
    </recommendedName>
</protein>
<dbReference type="Proteomes" id="UP000004699">
    <property type="component" value="Unassembled WGS sequence"/>
</dbReference>
<dbReference type="PANTHER" id="PTHR33280">
    <property type="entry name" value="50S RIBOSOMAL PROTEIN L31, CHLOROPLASTIC"/>
    <property type="match status" value="1"/>
</dbReference>
<evidence type="ECO:0000256" key="3">
    <source>
        <dbReference type="ARBA" id="ARBA00022730"/>
    </source>
</evidence>
<dbReference type="NCBIfam" id="TIGR00105">
    <property type="entry name" value="L31"/>
    <property type="match status" value="1"/>
</dbReference>
<organism evidence="9 10">
    <name type="scientific">Luminiphilus syltensis NOR5-1B</name>
    <dbReference type="NCBI Taxonomy" id="565045"/>
    <lineage>
        <taxon>Bacteria</taxon>
        <taxon>Pseudomonadati</taxon>
        <taxon>Pseudomonadota</taxon>
        <taxon>Gammaproteobacteria</taxon>
        <taxon>Cellvibrionales</taxon>
        <taxon>Halieaceae</taxon>
        <taxon>Luminiphilus</taxon>
    </lineage>
</organism>
<keyword evidence="10" id="KW-1185">Reference proteome</keyword>
<gene>
    <name evidence="8 9" type="primary">rpmE</name>
    <name evidence="9" type="ORF">NOR51B_821</name>
</gene>
<keyword evidence="6 8" id="KW-0687">Ribonucleoprotein</keyword>
<dbReference type="InterPro" id="IPR002150">
    <property type="entry name" value="Ribosomal_bL31"/>
</dbReference>
<evidence type="ECO:0000313" key="10">
    <source>
        <dbReference type="Proteomes" id="UP000004699"/>
    </source>
</evidence>
<evidence type="ECO:0000256" key="1">
    <source>
        <dbReference type="ARBA" id="ARBA00009296"/>
    </source>
</evidence>
<dbReference type="NCBIfam" id="NF000612">
    <property type="entry name" value="PRK00019.1"/>
    <property type="match status" value="1"/>
</dbReference>
<evidence type="ECO:0000256" key="4">
    <source>
        <dbReference type="ARBA" id="ARBA00022884"/>
    </source>
</evidence>
<dbReference type="Gene3D" id="4.10.830.30">
    <property type="entry name" value="Ribosomal protein L31"/>
    <property type="match status" value="1"/>
</dbReference>
<evidence type="ECO:0000256" key="6">
    <source>
        <dbReference type="ARBA" id="ARBA00023274"/>
    </source>
</evidence>
<dbReference type="GO" id="GO:0019843">
    <property type="term" value="F:rRNA binding"/>
    <property type="evidence" value="ECO:0007669"/>
    <property type="project" value="UniProtKB-KW"/>
</dbReference>
<dbReference type="EMBL" id="DS999411">
    <property type="protein sequence ID" value="EED34881.1"/>
    <property type="molecule type" value="Genomic_DNA"/>
</dbReference>
<evidence type="ECO:0000256" key="7">
    <source>
        <dbReference type="ARBA" id="ARBA00035687"/>
    </source>
</evidence>
<reference evidence="10" key="1">
    <citation type="journal article" date="2013" name="BMC Microbiol.">
        <title>Taxonomy and evolution of bacteriochlorophyll a-containing members of the OM60/NOR5 clade of marine gammaproteobacteria: description of Luminiphilus syltensis gen. nov., sp. nov., reclassification of Haliea rubra as Pseudohaliea rubra gen. nov., comb. nov., and emendation of Chromatocurvus halotolerans.</title>
        <authorList>
            <person name="Spring S."/>
            <person name="Riedel T."/>
            <person name="Sproer C."/>
            <person name="Yan S."/>
            <person name="Harder J."/>
            <person name="Fuchs B.M."/>
        </authorList>
    </citation>
    <scope>NUCLEOTIDE SEQUENCE [LARGE SCALE GENOMIC DNA]</scope>
    <source>
        <strain evidence="10">NOR51-B</strain>
    </source>
</reference>
<dbReference type="STRING" id="565045.NOR51B_821"/>
<dbReference type="GO" id="GO:0006412">
    <property type="term" value="P:translation"/>
    <property type="evidence" value="ECO:0007669"/>
    <property type="project" value="UniProtKB-UniRule"/>
</dbReference>
<keyword evidence="3 8" id="KW-0699">rRNA-binding</keyword>
<name>B8KUT1_9GAMM</name>
<comment type="cofactor">
    <cofactor evidence="8">
        <name>Zn(2+)</name>
        <dbReference type="ChEBI" id="CHEBI:29105"/>
    </cofactor>
    <text evidence="8">Binds 1 zinc ion per subunit.</text>
</comment>
<dbReference type="HOGENOM" id="CLU_114306_4_3_6"/>
<feature type="binding site" evidence="8">
    <location>
        <position position="18"/>
    </location>
    <ligand>
        <name>Zn(2+)</name>
        <dbReference type="ChEBI" id="CHEBI:29105"/>
    </ligand>
</feature>
<evidence type="ECO:0000256" key="8">
    <source>
        <dbReference type="HAMAP-Rule" id="MF_00501"/>
    </source>
</evidence>
<dbReference type="InterPro" id="IPR042105">
    <property type="entry name" value="Ribosomal_bL31_sf"/>
</dbReference>
<dbReference type="GO" id="GO:1990904">
    <property type="term" value="C:ribonucleoprotein complex"/>
    <property type="evidence" value="ECO:0007669"/>
    <property type="project" value="UniProtKB-KW"/>
</dbReference>
<keyword evidence="8" id="KW-0862">Zinc</keyword>
<feature type="binding site" evidence="8">
    <location>
        <position position="16"/>
    </location>
    <ligand>
        <name>Zn(2+)</name>
        <dbReference type="ChEBI" id="CHEBI:29105"/>
    </ligand>
</feature>
<comment type="similarity">
    <text evidence="1 8">Belongs to the bacterial ribosomal protein bL31 family. Type A subfamily.</text>
</comment>
<feature type="binding site" evidence="8">
    <location>
        <position position="40"/>
    </location>
    <ligand>
        <name>Zn(2+)</name>
        <dbReference type="ChEBI" id="CHEBI:29105"/>
    </ligand>
</feature>
<dbReference type="RefSeq" id="WP_009019629.1">
    <property type="nucleotide sequence ID" value="NZ_DS999411.1"/>
</dbReference>
<comment type="function">
    <text evidence="8">Binds the 23S rRNA.</text>
</comment>
<dbReference type="AlphaFoldDB" id="B8KUT1"/>
<accession>B8KUT1</accession>
<dbReference type="PROSITE" id="PS01143">
    <property type="entry name" value="RIBOSOMAL_L31"/>
    <property type="match status" value="1"/>
</dbReference>
<feature type="binding site" evidence="8">
    <location>
        <position position="37"/>
    </location>
    <ligand>
        <name>Zn(2+)</name>
        <dbReference type="ChEBI" id="CHEBI:29105"/>
    </ligand>
</feature>
<dbReference type="OrthoDB" id="9803251at2"/>
<proteinExistence type="inferred from homology"/>
<sequence>MQAEIHPKYEEVTARCSCGNEIKTRSTLCNDLSIDVCSNCHPFYTGKQKKADSGGRVDRFNKRFAGRSLKK</sequence>
<dbReference type="GO" id="GO:0005840">
    <property type="term" value="C:ribosome"/>
    <property type="evidence" value="ECO:0007669"/>
    <property type="project" value="UniProtKB-KW"/>
</dbReference>
<dbReference type="PANTHER" id="PTHR33280:SF6">
    <property type="entry name" value="LARGE RIBOSOMAL SUBUNIT PROTEIN BL31A"/>
    <property type="match status" value="1"/>
</dbReference>
<keyword evidence="8" id="KW-0479">Metal-binding</keyword>
<evidence type="ECO:0000313" key="9">
    <source>
        <dbReference type="EMBL" id="EED34881.1"/>
    </source>
</evidence>
<keyword evidence="5 8" id="KW-0689">Ribosomal protein</keyword>
<dbReference type="HAMAP" id="MF_00501">
    <property type="entry name" value="Ribosomal_bL31_1"/>
    <property type="match status" value="1"/>
</dbReference>
<dbReference type="InterPro" id="IPR027491">
    <property type="entry name" value="Ribosomal_bL31_A"/>
</dbReference>
<dbReference type="GO" id="GO:0046872">
    <property type="term" value="F:metal ion binding"/>
    <property type="evidence" value="ECO:0007669"/>
    <property type="project" value="UniProtKB-KW"/>
</dbReference>
<comment type="subunit">
    <text evidence="2 8">Part of the 50S ribosomal subunit.</text>
</comment>
<dbReference type="InterPro" id="IPR034704">
    <property type="entry name" value="Ribosomal_bL28/bL31-like_sf"/>
</dbReference>
<dbReference type="Pfam" id="PF01197">
    <property type="entry name" value="Ribosomal_L31"/>
    <property type="match status" value="1"/>
</dbReference>
<dbReference type="PRINTS" id="PR01249">
    <property type="entry name" value="RIBOSOMALL31"/>
</dbReference>
<evidence type="ECO:0000256" key="2">
    <source>
        <dbReference type="ARBA" id="ARBA00011838"/>
    </source>
</evidence>
<dbReference type="SUPFAM" id="SSF143800">
    <property type="entry name" value="L28p-like"/>
    <property type="match status" value="1"/>
</dbReference>
<dbReference type="GO" id="GO:0003735">
    <property type="term" value="F:structural constituent of ribosome"/>
    <property type="evidence" value="ECO:0007669"/>
    <property type="project" value="InterPro"/>
</dbReference>
<dbReference type="eggNOG" id="COG0254">
    <property type="taxonomic scope" value="Bacteria"/>
</dbReference>
<keyword evidence="4 8" id="KW-0694">RNA-binding</keyword>
<evidence type="ECO:0000256" key="5">
    <source>
        <dbReference type="ARBA" id="ARBA00022980"/>
    </source>
</evidence>